<dbReference type="InterPro" id="IPR001752">
    <property type="entry name" value="Kinesin_motor_dom"/>
</dbReference>
<dbReference type="EMBL" id="GL377576">
    <property type="protein sequence ID" value="EFJ29923.1"/>
    <property type="molecule type" value="Genomic_DNA"/>
</dbReference>
<comment type="similarity">
    <text evidence="7 8">Belongs to the TRAFAC class myosin-kinesin ATPase superfamily. Kinesin family.</text>
</comment>
<dbReference type="PRINTS" id="PR00380">
    <property type="entry name" value="KINESINHEAVY"/>
</dbReference>
<evidence type="ECO:0000256" key="4">
    <source>
        <dbReference type="ARBA" id="ARBA00022840"/>
    </source>
</evidence>
<feature type="domain" description="Kinesin motor" evidence="9">
    <location>
        <begin position="36"/>
        <end position="349"/>
    </location>
</feature>
<sequence>MLSPRVSTPRRSRLGVISPMRKTPVTASPMKPRRSKVRVVSRLRPFCLDEAERNQCVRKSEDTIEICDEKTTQIESFKLDCCYGESDDLAQIFKAEVEPVIPLLFCGCNATVFAYGATGSGKTYTMQGEEQNPGLMVLGLMHILSLAERDAKCKIELSYYELYMERCYDLLEPKSGELPILEDSDGNIQLRGLAQVQVKSLKEFQDLFAKGCSNRKIGVTGLNAASSRSHSVLVVTVTNTDEENTTLPLVGKLSLIDLAGNEDTRRSGTDGIRLVESGRINQSLFVLSNVINALNANEKRVPYRDSKLTRILQDSLGGTSCALMIACLSPGSYMEAAQTLRLAVRSDMVNFSFLSDEFNSSRTETSYRESAIFSIVEDVPALENGQETNTDPKEKPEEAEEVCSSLETNSCSPFAKEANVRQELTSITSQEDDMQCTPQEKTFVPSNSPPLSSMLRNLGSSLREALTPLPINFTPQRSLELCTPRYDDVQQISNCGWTAVERFTNNSRDLQGALLKEYLDILNTGTREDLLSLKGVGKKRADAILKLREANCEAPFNQLRDLQKIGLSAKQAEKLFQGTVVRQVLSMKH</sequence>
<dbReference type="SUPFAM" id="SSF47781">
    <property type="entry name" value="RuvA domain 2-like"/>
    <property type="match status" value="1"/>
</dbReference>
<dbReference type="PROSITE" id="PS00411">
    <property type="entry name" value="KINESIN_MOTOR_1"/>
    <property type="match status" value="1"/>
</dbReference>
<dbReference type="eggNOG" id="KOG0242">
    <property type="taxonomic scope" value="Eukaryota"/>
</dbReference>
<dbReference type="FunCoup" id="D8RCY1">
    <property type="interactions" value="1132"/>
</dbReference>
<dbReference type="HOGENOM" id="CLU_001485_27_2_1"/>
<protein>
    <recommendedName>
        <fullName evidence="8">Kinesin-like protein</fullName>
    </recommendedName>
</protein>
<dbReference type="GO" id="GO:0007018">
    <property type="term" value="P:microtubule-based movement"/>
    <property type="evidence" value="ECO:0007669"/>
    <property type="project" value="InterPro"/>
</dbReference>
<evidence type="ECO:0000256" key="8">
    <source>
        <dbReference type="RuleBase" id="RU000394"/>
    </source>
</evidence>
<dbReference type="PANTHER" id="PTHR47969">
    <property type="entry name" value="CHROMOSOME-ASSOCIATED KINESIN KIF4A-RELATED"/>
    <property type="match status" value="1"/>
</dbReference>
<evidence type="ECO:0000259" key="9">
    <source>
        <dbReference type="PROSITE" id="PS50067"/>
    </source>
</evidence>
<keyword evidence="6" id="KW-0234">DNA repair</keyword>
<keyword evidence="5 7" id="KW-0505">Motor protein</keyword>
<dbReference type="GO" id="GO:0140097">
    <property type="term" value="F:catalytic activity, acting on DNA"/>
    <property type="evidence" value="ECO:0007669"/>
    <property type="project" value="UniProtKB-ARBA"/>
</dbReference>
<name>D8RCY1_SELML</name>
<dbReference type="AlphaFoldDB" id="D8RCY1"/>
<dbReference type="KEGG" id="smo:SELMODRAFT_409936"/>
<dbReference type="GO" id="GO:0006281">
    <property type="term" value="P:DNA repair"/>
    <property type="evidence" value="ECO:0007669"/>
    <property type="project" value="UniProtKB-KW"/>
</dbReference>
<dbReference type="InterPro" id="IPR000445">
    <property type="entry name" value="HhH_motif"/>
</dbReference>
<evidence type="ECO:0000256" key="6">
    <source>
        <dbReference type="ARBA" id="ARBA00023204"/>
    </source>
</evidence>
<keyword evidence="2 7" id="KW-0547">Nucleotide-binding</keyword>
<gene>
    <name evidence="10" type="ORF">SELMODRAFT_409936</name>
</gene>
<keyword evidence="4 7" id="KW-0067">ATP-binding</keyword>
<accession>D8RCY1</accession>
<keyword evidence="11" id="KW-1185">Reference proteome</keyword>
<dbReference type="GO" id="GO:0003777">
    <property type="term" value="F:microtubule motor activity"/>
    <property type="evidence" value="ECO:0000318"/>
    <property type="project" value="GO_Central"/>
</dbReference>
<evidence type="ECO:0000313" key="10">
    <source>
        <dbReference type="EMBL" id="EFJ29923.1"/>
    </source>
</evidence>
<dbReference type="GO" id="GO:0005874">
    <property type="term" value="C:microtubule"/>
    <property type="evidence" value="ECO:0007669"/>
    <property type="project" value="UniProtKB-KW"/>
</dbReference>
<dbReference type="GO" id="GO:0051231">
    <property type="term" value="P:spindle elongation"/>
    <property type="evidence" value="ECO:0000318"/>
    <property type="project" value="GO_Central"/>
</dbReference>
<dbReference type="InterPro" id="IPR036961">
    <property type="entry name" value="Kinesin_motor_dom_sf"/>
</dbReference>
<reference evidence="10 11" key="1">
    <citation type="journal article" date="2011" name="Science">
        <title>The Selaginella genome identifies genetic changes associated with the evolution of vascular plants.</title>
        <authorList>
            <person name="Banks J.A."/>
            <person name="Nishiyama T."/>
            <person name="Hasebe M."/>
            <person name="Bowman J.L."/>
            <person name="Gribskov M."/>
            <person name="dePamphilis C."/>
            <person name="Albert V.A."/>
            <person name="Aono N."/>
            <person name="Aoyama T."/>
            <person name="Ambrose B.A."/>
            <person name="Ashton N.W."/>
            <person name="Axtell M.J."/>
            <person name="Barker E."/>
            <person name="Barker M.S."/>
            <person name="Bennetzen J.L."/>
            <person name="Bonawitz N.D."/>
            <person name="Chapple C."/>
            <person name="Cheng C."/>
            <person name="Correa L.G."/>
            <person name="Dacre M."/>
            <person name="DeBarry J."/>
            <person name="Dreyer I."/>
            <person name="Elias M."/>
            <person name="Engstrom E.M."/>
            <person name="Estelle M."/>
            <person name="Feng L."/>
            <person name="Finet C."/>
            <person name="Floyd S.K."/>
            <person name="Frommer W.B."/>
            <person name="Fujita T."/>
            <person name="Gramzow L."/>
            <person name="Gutensohn M."/>
            <person name="Harholt J."/>
            <person name="Hattori M."/>
            <person name="Heyl A."/>
            <person name="Hirai T."/>
            <person name="Hiwatashi Y."/>
            <person name="Ishikawa M."/>
            <person name="Iwata M."/>
            <person name="Karol K.G."/>
            <person name="Koehler B."/>
            <person name="Kolukisaoglu U."/>
            <person name="Kubo M."/>
            <person name="Kurata T."/>
            <person name="Lalonde S."/>
            <person name="Li K."/>
            <person name="Li Y."/>
            <person name="Litt A."/>
            <person name="Lyons E."/>
            <person name="Manning G."/>
            <person name="Maruyama T."/>
            <person name="Michael T.P."/>
            <person name="Mikami K."/>
            <person name="Miyazaki S."/>
            <person name="Morinaga S."/>
            <person name="Murata T."/>
            <person name="Mueller-Roeber B."/>
            <person name="Nelson D.R."/>
            <person name="Obara M."/>
            <person name="Oguri Y."/>
            <person name="Olmstead R.G."/>
            <person name="Onodera N."/>
            <person name="Petersen B.L."/>
            <person name="Pils B."/>
            <person name="Prigge M."/>
            <person name="Rensing S.A."/>
            <person name="Riano-Pachon D.M."/>
            <person name="Roberts A.W."/>
            <person name="Sato Y."/>
            <person name="Scheller H.V."/>
            <person name="Schulz B."/>
            <person name="Schulz C."/>
            <person name="Shakirov E.V."/>
            <person name="Shibagaki N."/>
            <person name="Shinohara N."/>
            <person name="Shippen D.E."/>
            <person name="Soerensen I."/>
            <person name="Sotooka R."/>
            <person name="Sugimoto N."/>
            <person name="Sugita M."/>
            <person name="Sumikawa N."/>
            <person name="Tanurdzic M."/>
            <person name="Theissen G."/>
            <person name="Ulvskov P."/>
            <person name="Wakazuki S."/>
            <person name="Weng J.K."/>
            <person name="Willats W.W."/>
            <person name="Wipf D."/>
            <person name="Wolf P.G."/>
            <person name="Yang L."/>
            <person name="Zimmer A.D."/>
            <person name="Zhu Q."/>
            <person name="Mitros T."/>
            <person name="Hellsten U."/>
            <person name="Loque D."/>
            <person name="Otillar R."/>
            <person name="Salamov A."/>
            <person name="Schmutz J."/>
            <person name="Shapiro H."/>
            <person name="Lindquist E."/>
            <person name="Lucas S."/>
            <person name="Rokhsar D."/>
            <person name="Grigoriev I.V."/>
        </authorList>
    </citation>
    <scope>NUCLEOTIDE SEQUENCE [LARGE SCALE GENOMIC DNA]</scope>
</reference>
<dbReference type="GO" id="GO:0007052">
    <property type="term" value="P:mitotic spindle organization"/>
    <property type="evidence" value="ECO:0000318"/>
    <property type="project" value="GO_Central"/>
</dbReference>
<feature type="binding site" evidence="7">
    <location>
        <begin position="116"/>
        <end position="123"/>
    </location>
    <ligand>
        <name>ATP</name>
        <dbReference type="ChEBI" id="CHEBI:30616"/>
    </ligand>
</feature>
<evidence type="ECO:0000256" key="3">
    <source>
        <dbReference type="ARBA" id="ARBA00022763"/>
    </source>
</evidence>
<dbReference type="eggNOG" id="KOG0239">
    <property type="taxonomic scope" value="Eukaryota"/>
</dbReference>
<dbReference type="OMA" id="GRDESHK"/>
<evidence type="ECO:0000256" key="2">
    <source>
        <dbReference type="ARBA" id="ARBA00022741"/>
    </source>
</evidence>
<keyword evidence="1 8" id="KW-0493">Microtubule</keyword>
<dbReference type="Pfam" id="PF00633">
    <property type="entry name" value="HHH"/>
    <property type="match status" value="1"/>
</dbReference>
<dbReference type="STRING" id="88036.D8RCY1"/>
<dbReference type="Gene3D" id="3.40.850.10">
    <property type="entry name" value="Kinesin motor domain"/>
    <property type="match status" value="1"/>
</dbReference>
<dbReference type="GO" id="GO:0003677">
    <property type="term" value="F:DNA binding"/>
    <property type="evidence" value="ECO:0007669"/>
    <property type="project" value="InterPro"/>
</dbReference>
<dbReference type="InParanoid" id="D8RCY1"/>
<dbReference type="GO" id="GO:0005524">
    <property type="term" value="F:ATP binding"/>
    <property type="evidence" value="ECO:0007669"/>
    <property type="project" value="UniProtKB-UniRule"/>
</dbReference>
<evidence type="ECO:0000256" key="5">
    <source>
        <dbReference type="ARBA" id="ARBA00023175"/>
    </source>
</evidence>
<dbReference type="PANTHER" id="PTHR47969:SF9">
    <property type="entry name" value="KINESIN-LIKE PROTEIN"/>
    <property type="match status" value="1"/>
</dbReference>
<organism evidence="11">
    <name type="scientific">Selaginella moellendorffii</name>
    <name type="common">Spikemoss</name>
    <dbReference type="NCBI Taxonomy" id="88036"/>
    <lineage>
        <taxon>Eukaryota</taxon>
        <taxon>Viridiplantae</taxon>
        <taxon>Streptophyta</taxon>
        <taxon>Embryophyta</taxon>
        <taxon>Tracheophyta</taxon>
        <taxon>Lycopodiopsida</taxon>
        <taxon>Selaginellales</taxon>
        <taxon>Selaginellaceae</taxon>
        <taxon>Selaginella</taxon>
    </lineage>
</organism>
<proteinExistence type="inferred from homology"/>
<dbReference type="GO" id="GO:0016787">
    <property type="term" value="F:hydrolase activity"/>
    <property type="evidence" value="ECO:0007669"/>
    <property type="project" value="UniProtKB-ARBA"/>
</dbReference>
<keyword evidence="3" id="KW-0227">DNA damage</keyword>
<evidence type="ECO:0000313" key="11">
    <source>
        <dbReference type="Proteomes" id="UP000001514"/>
    </source>
</evidence>
<dbReference type="GO" id="GO:0008017">
    <property type="term" value="F:microtubule binding"/>
    <property type="evidence" value="ECO:0007669"/>
    <property type="project" value="InterPro"/>
</dbReference>
<dbReference type="InterPro" id="IPR019821">
    <property type="entry name" value="Kinesin_motor_CS"/>
</dbReference>
<dbReference type="InterPro" id="IPR027640">
    <property type="entry name" value="Kinesin-like_fam"/>
</dbReference>
<dbReference type="GO" id="GO:0005875">
    <property type="term" value="C:microtubule associated complex"/>
    <property type="evidence" value="ECO:0000318"/>
    <property type="project" value="GO_Central"/>
</dbReference>
<dbReference type="SMART" id="SM00129">
    <property type="entry name" value="KISc"/>
    <property type="match status" value="1"/>
</dbReference>
<dbReference type="Proteomes" id="UP000001514">
    <property type="component" value="Unassembled WGS sequence"/>
</dbReference>
<dbReference type="InterPro" id="IPR010994">
    <property type="entry name" value="RuvA_2-like"/>
</dbReference>
<dbReference type="PROSITE" id="PS50067">
    <property type="entry name" value="KINESIN_MOTOR_2"/>
    <property type="match status" value="1"/>
</dbReference>
<dbReference type="Gramene" id="EFJ29923">
    <property type="protein sequence ID" value="EFJ29923"/>
    <property type="gene ID" value="SELMODRAFT_409936"/>
</dbReference>
<evidence type="ECO:0000256" key="1">
    <source>
        <dbReference type="ARBA" id="ARBA00022701"/>
    </source>
</evidence>
<dbReference type="Gene3D" id="1.10.150.280">
    <property type="entry name" value="AF1531-like domain"/>
    <property type="match status" value="1"/>
</dbReference>
<dbReference type="SUPFAM" id="SSF52540">
    <property type="entry name" value="P-loop containing nucleoside triphosphate hydrolases"/>
    <property type="match status" value="1"/>
</dbReference>
<dbReference type="InterPro" id="IPR027417">
    <property type="entry name" value="P-loop_NTPase"/>
</dbReference>
<dbReference type="Pfam" id="PF00225">
    <property type="entry name" value="Kinesin"/>
    <property type="match status" value="1"/>
</dbReference>
<evidence type="ECO:0000256" key="7">
    <source>
        <dbReference type="PROSITE-ProRule" id="PRU00283"/>
    </source>
</evidence>